<feature type="region of interest" description="Disordered" evidence="1">
    <location>
        <begin position="160"/>
        <end position="198"/>
    </location>
</feature>
<dbReference type="Proteomes" id="UP001159363">
    <property type="component" value="Chromosome 11"/>
</dbReference>
<evidence type="ECO:0000256" key="1">
    <source>
        <dbReference type="SAM" id="MobiDB-lite"/>
    </source>
</evidence>
<comment type="caution">
    <text evidence="2">The sequence shown here is derived from an EMBL/GenBank/DDBJ whole genome shotgun (WGS) entry which is preliminary data.</text>
</comment>
<evidence type="ECO:0000313" key="3">
    <source>
        <dbReference type="Proteomes" id="UP001159363"/>
    </source>
</evidence>
<feature type="region of interest" description="Disordered" evidence="1">
    <location>
        <begin position="50"/>
        <end position="85"/>
    </location>
</feature>
<organism evidence="2 3">
    <name type="scientific">Dryococelus australis</name>
    <dbReference type="NCBI Taxonomy" id="614101"/>
    <lineage>
        <taxon>Eukaryota</taxon>
        <taxon>Metazoa</taxon>
        <taxon>Ecdysozoa</taxon>
        <taxon>Arthropoda</taxon>
        <taxon>Hexapoda</taxon>
        <taxon>Insecta</taxon>
        <taxon>Pterygota</taxon>
        <taxon>Neoptera</taxon>
        <taxon>Polyneoptera</taxon>
        <taxon>Phasmatodea</taxon>
        <taxon>Verophasmatodea</taxon>
        <taxon>Anareolatae</taxon>
        <taxon>Phasmatidae</taxon>
        <taxon>Eurycanthinae</taxon>
        <taxon>Dryococelus</taxon>
    </lineage>
</organism>
<name>A0ABQ9GHV3_9NEOP</name>
<keyword evidence="3" id="KW-1185">Reference proteome</keyword>
<gene>
    <name evidence="2" type="ORF">PR048_027912</name>
</gene>
<feature type="compositionally biased region" description="Basic residues" evidence="1">
    <location>
        <begin position="432"/>
        <end position="442"/>
    </location>
</feature>
<reference evidence="2 3" key="1">
    <citation type="submission" date="2023-02" db="EMBL/GenBank/DDBJ databases">
        <title>LHISI_Scaffold_Assembly.</title>
        <authorList>
            <person name="Stuart O.P."/>
            <person name="Cleave R."/>
            <person name="Magrath M.J.L."/>
            <person name="Mikheyev A.S."/>
        </authorList>
    </citation>
    <scope>NUCLEOTIDE SEQUENCE [LARGE SCALE GENOMIC DNA]</scope>
    <source>
        <strain evidence="2">Daus_M_001</strain>
        <tissue evidence="2">Leg muscle</tissue>
    </source>
</reference>
<evidence type="ECO:0000313" key="2">
    <source>
        <dbReference type="EMBL" id="KAJ8871586.1"/>
    </source>
</evidence>
<protein>
    <submittedName>
        <fullName evidence="2">Uncharacterized protein</fullName>
    </submittedName>
</protein>
<feature type="compositionally biased region" description="Polar residues" evidence="1">
    <location>
        <begin position="410"/>
        <end position="421"/>
    </location>
</feature>
<feature type="region of interest" description="Disordered" evidence="1">
    <location>
        <begin position="1"/>
        <end position="33"/>
    </location>
</feature>
<accession>A0ABQ9GHV3</accession>
<proteinExistence type="predicted"/>
<feature type="compositionally biased region" description="Polar residues" evidence="1">
    <location>
        <begin position="160"/>
        <end position="172"/>
    </location>
</feature>
<feature type="region of interest" description="Disordered" evidence="1">
    <location>
        <begin position="401"/>
        <end position="442"/>
    </location>
</feature>
<feature type="compositionally biased region" description="Basic and acidic residues" evidence="1">
    <location>
        <begin position="173"/>
        <end position="195"/>
    </location>
</feature>
<dbReference type="EMBL" id="JARBHB010000012">
    <property type="protein sequence ID" value="KAJ8871586.1"/>
    <property type="molecule type" value="Genomic_DNA"/>
</dbReference>
<sequence length="442" mass="50113">MSSNSRSGRHVRNGQRPEQIRTTSLRKSKPDCGAVPLQFVEPSLPTYLGFEPRTSCTADQRRTSRLRHGRSEKKLDSPPTRLSPVQTFGAERNRFCERRNWRSAKWGIATHSGIDKDKQRGPRISIGATRGTGMNEMAGICVRTRICDSPNSRSLNCRNSRVASASHATASQADKENSRQRTLREVQHTSRETGGELHSLADNSYTRISAVDSKYDTIFFLSNRRLEQLADGSSSVTNNWEPKSLVNIDEETALGTYFVPQPAAGAELLPSVNKENKHPIEDIFENFRNTCINAYELDPVWYLTGPELSWEAMLKMTKQPLDSLIYYLAYIDANNLYGWAMSQFYHMRIILLRRREAEAFEELREIVLGLVVGDRGGQILTDKYKLLTYFLKRSAPSLQGNSGALRRNLQETSSCRQSAENQGDVRPPRYGPPRRRPTSRHT</sequence>